<sequence length="267" mass="29873">MSFICRSLCTVPTCRDVMTLISKRFLPHLSHLCNHKIASCSILRIIAQSSEPGASKIILKRMSLSKKYDCALKGLLSDSPTALQFIGKVLGFSTISPGDRLEIEEAIRTTLATMSMNYTPEHHALVDSIGRTNSRLAVTDIQARRILPRPPSFKKEHPLQPAKLSLRQTGSPFLPSFQLISSEIKGSGHSYHPSLPCRPQSFGQGRVVISQAHTPKELWYSMPLQAFPTPEFRPVQIIRSTTVIPPRRSGPKMCLSQLRLPKRLRQR</sequence>
<dbReference type="Proteomes" id="UP000053392">
    <property type="component" value="Unassembled WGS sequence"/>
</dbReference>
<name>A0A0D0VAY7_9TREE</name>
<reference evidence="1 2" key="1">
    <citation type="submission" date="2015-01" db="EMBL/GenBank/DDBJ databases">
        <title>The Genome Sequence of Cryptococcus gattii Ram5.</title>
        <authorList>
            <consortium name="The Broad Institute Genomics Platform"/>
            <person name="Cuomo C."/>
            <person name="Litvintseva A."/>
            <person name="Chen Y."/>
            <person name="Heitman J."/>
            <person name="Sun S."/>
            <person name="Springer D."/>
            <person name="Dromer F."/>
            <person name="Young S."/>
            <person name="Zeng Q."/>
            <person name="Gargeya S."/>
            <person name="Abouelleil A."/>
            <person name="Alvarado L."/>
            <person name="Chapman S.B."/>
            <person name="Gainer-Dewar J."/>
            <person name="Goldberg J."/>
            <person name="Griggs A."/>
            <person name="Gujja S."/>
            <person name="Hansen M."/>
            <person name="Howarth C."/>
            <person name="Imamovic A."/>
            <person name="Larimer J."/>
            <person name="Murphy C."/>
            <person name="Naylor J."/>
            <person name="Pearson M."/>
            <person name="Priest M."/>
            <person name="Roberts A."/>
            <person name="Saif S."/>
            <person name="Shea T."/>
            <person name="Sykes S."/>
            <person name="Wortman J."/>
            <person name="Nusbaum C."/>
            <person name="Birren B."/>
        </authorList>
    </citation>
    <scope>NUCLEOTIDE SEQUENCE [LARGE SCALE GENOMIC DNA]</scope>
    <source>
        <strain evidence="1 2">Ram5</strain>
    </source>
</reference>
<dbReference type="GO" id="GO:0000288">
    <property type="term" value="P:nuclear-transcribed mRNA catabolic process, deadenylation-dependent decay"/>
    <property type="evidence" value="ECO:0007669"/>
    <property type="project" value="TreeGrafter"/>
</dbReference>
<dbReference type="PANTHER" id="PTHR47093:SF1">
    <property type="entry name" value="PROTEIN JSN1-RELATED"/>
    <property type="match status" value="1"/>
</dbReference>
<dbReference type="PANTHER" id="PTHR47093">
    <property type="entry name" value="PROTEIN JSN1-RELATED"/>
    <property type="match status" value="1"/>
</dbReference>
<accession>A0A0D0VAY7</accession>
<gene>
    <name evidence="1" type="ORF">I313_02132</name>
</gene>
<protein>
    <submittedName>
        <fullName evidence="1">Uncharacterized protein</fullName>
    </submittedName>
</protein>
<dbReference type="AlphaFoldDB" id="A0A0D0VAY7"/>
<evidence type="ECO:0000313" key="2">
    <source>
        <dbReference type="Proteomes" id="UP000053392"/>
    </source>
</evidence>
<dbReference type="OrthoDB" id="2017782at2759"/>
<proteinExistence type="predicted"/>
<evidence type="ECO:0000313" key="1">
    <source>
        <dbReference type="EMBL" id="KIR41970.1"/>
    </source>
</evidence>
<keyword evidence="2" id="KW-1185">Reference proteome</keyword>
<dbReference type="EMBL" id="KN847899">
    <property type="protein sequence ID" value="KIR41970.1"/>
    <property type="molecule type" value="Genomic_DNA"/>
</dbReference>
<dbReference type="HOGENOM" id="CLU_1042133_0_0_1"/>
<organism evidence="1 2">
    <name type="scientific">Cryptococcus deuterogattii Ram5</name>
    <dbReference type="NCBI Taxonomy" id="1296110"/>
    <lineage>
        <taxon>Eukaryota</taxon>
        <taxon>Fungi</taxon>
        <taxon>Dikarya</taxon>
        <taxon>Basidiomycota</taxon>
        <taxon>Agaricomycotina</taxon>
        <taxon>Tremellomycetes</taxon>
        <taxon>Tremellales</taxon>
        <taxon>Cryptococcaceae</taxon>
        <taxon>Cryptococcus</taxon>
        <taxon>Cryptococcus gattii species complex</taxon>
    </lineage>
</organism>
<dbReference type="InterPro" id="IPR052645">
    <property type="entry name" value="Pumilio_domain_protein"/>
</dbReference>